<dbReference type="SUPFAM" id="SSF57414">
    <property type="entry name" value="Hairpin loop containing domain-like"/>
    <property type="match status" value="1"/>
</dbReference>
<dbReference type="InterPro" id="IPR052774">
    <property type="entry name" value="Celegans_DevNeuronal_Protein"/>
</dbReference>
<proteinExistence type="predicted"/>
<dbReference type="InterPro" id="IPR001507">
    <property type="entry name" value="ZP_dom"/>
</dbReference>
<dbReference type="PANTHER" id="PTHR47327:SF1">
    <property type="entry name" value="RE15579P"/>
    <property type="match status" value="1"/>
</dbReference>
<evidence type="ECO:0000313" key="5">
    <source>
        <dbReference type="WBParaSite" id="NBR_0001073301-mRNA-1"/>
    </source>
</evidence>
<reference evidence="3 4" key="2">
    <citation type="submission" date="2018-11" db="EMBL/GenBank/DDBJ databases">
        <authorList>
            <consortium name="Pathogen Informatics"/>
        </authorList>
    </citation>
    <scope>NUCLEOTIDE SEQUENCE [LARGE SCALE GENOMIC DNA]</scope>
</reference>
<gene>
    <name evidence="3" type="ORF">NBR_LOCUS10734</name>
</gene>
<organism evidence="5">
    <name type="scientific">Nippostrongylus brasiliensis</name>
    <name type="common">Rat hookworm</name>
    <dbReference type="NCBI Taxonomy" id="27835"/>
    <lineage>
        <taxon>Eukaryota</taxon>
        <taxon>Metazoa</taxon>
        <taxon>Ecdysozoa</taxon>
        <taxon>Nematoda</taxon>
        <taxon>Chromadorea</taxon>
        <taxon>Rhabditida</taxon>
        <taxon>Rhabditina</taxon>
        <taxon>Rhabditomorpha</taxon>
        <taxon>Strongyloidea</taxon>
        <taxon>Heligmosomidae</taxon>
        <taxon>Nippostrongylus</taxon>
    </lineage>
</organism>
<keyword evidence="4" id="KW-1185">Reference proteome</keyword>
<dbReference type="SMART" id="SM00473">
    <property type="entry name" value="PAN_AP"/>
    <property type="match status" value="2"/>
</dbReference>
<dbReference type="Pfam" id="PF00100">
    <property type="entry name" value="Zona_pellucida"/>
    <property type="match status" value="1"/>
</dbReference>
<dbReference type="Gene3D" id="3.50.4.10">
    <property type="entry name" value="Hepatocyte Growth Factor"/>
    <property type="match status" value="1"/>
</dbReference>
<dbReference type="InterPro" id="IPR055355">
    <property type="entry name" value="ZP-C"/>
</dbReference>
<evidence type="ECO:0000259" key="1">
    <source>
        <dbReference type="PROSITE" id="PS50948"/>
    </source>
</evidence>
<dbReference type="AlphaFoldDB" id="A0A158QZV0"/>
<evidence type="ECO:0000313" key="3">
    <source>
        <dbReference type="EMBL" id="VDL74323.1"/>
    </source>
</evidence>
<dbReference type="EMBL" id="UYSL01020375">
    <property type="protein sequence ID" value="VDL74323.1"/>
    <property type="molecule type" value="Genomic_DNA"/>
</dbReference>
<feature type="domain" description="Apple" evidence="1">
    <location>
        <begin position="87"/>
        <end position="170"/>
    </location>
</feature>
<name>A0A158QZV0_NIPBR</name>
<evidence type="ECO:0000313" key="4">
    <source>
        <dbReference type="Proteomes" id="UP000271162"/>
    </source>
</evidence>
<dbReference type="GO" id="GO:0009653">
    <property type="term" value="P:anatomical structure morphogenesis"/>
    <property type="evidence" value="ECO:0007669"/>
    <property type="project" value="TreeGrafter"/>
</dbReference>
<dbReference type="PANTHER" id="PTHR47327">
    <property type="entry name" value="FI18240P1-RELATED"/>
    <property type="match status" value="1"/>
</dbReference>
<sequence>MRLNSLTRSERGICLKAFTQIEAIDAQAVSSQAVMEHLHLAVFVTFLPAGLGMECTAGTGAVFFTYENENVFDRGAQCFNHCSSSNCTGAAQGSVVSVYRDKFLDNGSEKLLHADDERHCLSLCYTNQEIACQSIIYFADSHDCLLNTATSSKAAILKNEEDFQLCLSLCPLCDYVFYSEYFAECFLLTYESGGQIFDFVDEHFQVFENLCRTPTPSCSSTDAMYISHNVESVSVRNECLHRCVENPSCYKMNWNNGSCVMDGDGSDNLPTVIEKVCLEEDDQEIAVLFEETDACPKSDVGLEVGKADLNDCMHLCLTHPTKSCEAINYFPNGVCRLLEGPITLVKKGKKQNNMCRHFELKVKIVKQPIDTGAFEMKLETVCNYDSIIIKDKMVYWNVIVVKHNDMTDVPVITEYDKLYRISCDYSNHTKKILQSTSVLQVVNPTSSANLRPTGTIKYIPLKMKLKSKSASEMKPVVIGQNVDLQIDDERFGSNYTLEHCYAHDWKGHENISLIENGCATLSAREYIIRGAITRNHKGFSIPMRAFRFRNGEAVKIVCRVKMCEECEQKSCATVSRKRRHMRELGSDPDSDELQISLLVHDEPLPPSKLGIPATVHAFRINGGKA</sequence>
<accession>A0A158QZV0</accession>
<feature type="domain" description="ZP" evidence="2">
    <location>
        <begin position="323"/>
        <end position="578"/>
    </location>
</feature>
<dbReference type="InterPro" id="IPR003609">
    <property type="entry name" value="Pan_app"/>
</dbReference>
<protein>
    <submittedName>
        <fullName evidence="5">ZP domain-containing protein</fullName>
    </submittedName>
</protein>
<dbReference type="PROSITE" id="PS51034">
    <property type="entry name" value="ZP_2"/>
    <property type="match status" value="1"/>
</dbReference>
<dbReference type="Proteomes" id="UP000271162">
    <property type="component" value="Unassembled WGS sequence"/>
</dbReference>
<dbReference type="OMA" id="FSECYSV"/>
<dbReference type="PROSITE" id="PS50948">
    <property type="entry name" value="PAN"/>
    <property type="match status" value="1"/>
</dbReference>
<dbReference type="Pfam" id="PF00024">
    <property type="entry name" value="PAN_1"/>
    <property type="match status" value="1"/>
</dbReference>
<reference evidence="5" key="1">
    <citation type="submission" date="2016-04" db="UniProtKB">
        <authorList>
            <consortium name="WormBaseParasite"/>
        </authorList>
    </citation>
    <scope>IDENTIFICATION</scope>
</reference>
<evidence type="ECO:0000259" key="2">
    <source>
        <dbReference type="PROSITE" id="PS51034"/>
    </source>
</evidence>
<dbReference type="WBParaSite" id="NBR_0001073301-mRNA-1">
    <property type="protein sequence ID" value="NBR_0001073301-mRNA-1"/>
    <property type="gene ID" value="NBR_0001073301"/>
</dbReference>